<feature type="chain" id="PRO_5039721086" evidence="4">
    <location>
        <begin position="19"/>
        <end position="252"/>
    </location>
</feature>
<keyword evidence="4" id="KW-0732">Signal</keyword>
<dbReference type="InterPro" id="IPR050430">
    <property type="entry name" value="Peptidase_S1"/>
</dbReference>
<dbReference type="GO" id="GO:0004252">
    <property type="term" value="F:serine-type endopeptidase activity"/>
    <property type="evidence" value="ECO:0007669"/>
    <property type="project" value="InterPro"/>
</dbReference>
<dbReference type="InterPro" id="IPR009003">
    <property type="entry name" value="Peptidase_S1_PA"/>
</dbReference>
<dbReference type="PROSITE" id="PS00135">
    <property type="entry name" value="TRYPSIN_SER"/>
    <property type="match status" value="1"/>
</dbReference>
<dbReference type="InterPro" id="IPR043504">
    <property type="entry name" value="Peptidase_S1_PA_chymotrypsin"/>
</dbReference>
<comment type="similarity">
    <text evidence="1">Belongs to the peptidase S1 family.</text>
</comment>
<dbReference type="Gene3D" id="2.40.10.10">
    <property type="entry name" value="Trypsin-like serine proteases"/>
    <property type="match status" value="1"/>
</dbReference>
<keyword evidence="3" id="KW-0645">Protease</keyword>
<reference evidence="6 7" key="1">
    <citation type="submission" date="2019-03" db="EMBL/GenBank/DDBJ databases">
        <title>Genomic Encyclopedia of Archaeal and Bacterial Type Strains, Phase II (KMG-II): from individual species to whole genera.</title>
        <authorList>
            <person name="Goeker M."/>
        </authorList>
    </citation>
    <scope>NUCLEOTIDE SEQUENCE [LARGE SCALE GENOMIC DNA]</scope>
    <source>
        <strain evidence="6 7">DSM 45499</strain>
    </source>
</reference>
<dbReference type="CDD" id="cd00190">
    <property type="entry name" value="Tryp_SPc"/>
    <property type="match status" value="1"/>
</dbReference>
<dbReference type="InterPro" id="IPR018114">
    <property type="entry name" value="TRYPSIN_HIS"/>
</dbReference>
<gene>
    <name evidence="6" type="ORF">CLV71_12517</name>
</gene>
<dbReference type="FunFam" id="2.40.10.10:FF:000068">
    <property type="entry name" value="transmembrane protease serine 2"/>
    <property type="match status" value="1"/>
</dbReference>
<dbReference type="PANTHER" id="PTHR24276:SF98">
    <property type="entry name" value="FI18310P1-RELATED"/>
    <property type="match status" value="1"/>
</dbReference>
<feature type="domain" description="Peptidase S1" evidence="5">
    <location>
        <begin position="30"/>
        <end position="252"/>
    </location>
</feature>
<dbReference type="InterPro" id="IPR033116">
    <property type="entry name" value="TRYPSIN_SER"/>
</dbReference>
<evidence type="ECO:0000313" key="7">
    <source>
        <dbReference type="Proteomes" id="UP000294927"/>
    </source>
</evidence>
<accession>A0A4R7UW10</accession>
<dbReference type="OrthoDB" id="1496095at2"/>
<dbReference type="EMBL" id="SOCP01000025">
    <property type="protein sequence ID" value="TDV39705.1"/>
    <property type="molecule type" value="Genomic_DNA"/>
</dbReference>
<dbReference type="InterPro" id="IPR001314">
    <property type="entry name" value="Peptidase_S1A"/>
</dbReference>
<organism evidence="6 7">
    <name type="scientific">Actinophytocola oryzae</name>
    <dbReference type="NCBI Taxonomy" id="502181"/>
    <lineage>
        <taxon>Bacteria</taxon>
        <taxon>Bacillati</taxon>
        <taxon>Actinomycetota</taxon>
        <taxon>Actinomycetes</taxon>
        <taxon>Pseudonocardiales</taxon>
        <taxon>Pseudonocardiaceae</taxon>
    </lineage>
</organism>
<dbReference type="FunFam" id="2.40.10.10:FF:000002">
    <property type="entry name" value="Transmembrane protease serine"/>
    <property type="match status" value="1"/>
</dbReference>
<dbReference type="InterPro" id="IPR001254">
    <property type="entry name" value="Trypsin_dom"/>
</dbReference>
<evidence type="ECO:0000256" key="3">
    <source>
        <dbReference type="RuleBase" id="RU363034"/>
    </source>
</evidence>
<dbReference type="RefSeq" id="WP_133908613.1">
    <property type="nucleotide sequence ID" value="NZ_SOCP01000025.1"/>
</dbReference>
<keyword evidence="3" id="KW-0720">Serine protease</keyword>
<evidence type="ECO:0000313" key="6">
    <source>
        <dbReference type="EMBL" id="TDV39705.1"/>
    </source>
</evidence>
<sequence>MRPIRLLFAAGLAISAVAVGLASASATEQIVGGSRASIADHQYVVFLSTPDGFQFCGGTLVADNKVVTAAHCTIRKAPGDVRVVAGREDKTSAEGITSAVTDIWIHPDYTDVRVGSDVSVLTLDQRLPYTPLGLPDANDATLYAARTPATILGWGRTAVDGQSSQYLLKASVPLVADADCVNSYSDYDAKAMVCAGLPDGGIDTCQGDSGGPLVVNGRLAGLTSWGVGCAAPGNPGVYTRLGTYVDLVRSRL</sequence>
<dbReference type="SMART" id="SM00020">
    <property type="entry name" value="Tryp_SPc"/>
    <property type="match status" value="1"/>
</dbReference>
<evidence type="ECO:0000256" key="2">
    <source>
        <dbReference type="ARBA" id="ARBA00023157"/>
    </source>
</evidence>
<dbReference type="PRINTS" id="PR00722">
    <property type="entry name" value="CHYMOTRYPSIN"/>
</dbReference>
<dbReference type="SUPFAM" id="SSF50494">
    <property type="entry name" value="Trypsin-like serine proteases"/>
    <property type="match status" value="1"/>
</dbReference>
<dbReference type="PROSITE" id="PS50240">
    <property type="entry name" value="TRYPSIN_DOM"/>
    <property type="match status" value="1"/>
</dbReference>
<comment type="caution">
    <text evidence="6">The sequence shown here is derived from an EMBL/GenBank/DDBJ whole genome shotgun (WGS) entry which is preliminary data.</text>
</comment>
<dbReference type="AlphaFoldDB" id="A0A4R7UW10"/>
<evidence type="ECO:0000256" key="1">
    <source>
        <dbReference type="ARBA" id="ARBA00007664"/>
    </source>
</evidence>
<feature type="signal peptide" evidence="4">
    <location>
        <begin position="1"/>
        <end position="18"/>
    </location>
</feature>
<dbReference type="GO" id="GO:0006508">
    <property type="term" value="P:proteolysis"/>
    <property type="evidence" value="ECO:0007669"/>
    <property type="project" value="UniProtKB-KW"/>
</dbReference>
<dbReference type="Pfam" id="PF00089">
    <property type="entry name" value="Trypsin"/>
    <property type="match status" value="1"/>
</dbReference>
<keyword evidence="2" id="KW-1015">Disulfide bond</keyword>
<name>A0A4R7UW10_9PSEU</name>
<evidence type="ECO:0000259" key="5">
    <source>
        <dbReference type="PROSITE" id="PS50240"/>
    </source>
</evidence>
<keyword evidence="3" id="KW-0378">Hydrolase</keyword>
<dbReference type="Proteomes" id="UP000294927">
    <property type="component" value="Unassembled WGS sequence"/>
</dbReference>
<dbReference type="PROSITE" id="PS00134">
    <property type="entry name" value="TRYPSIN_HIS"/>
    <property type="match status" value="1"/>
</dbReference>
<keyword evidence="7" id="KW-1185">Reference proteome</keyword>
<evidence type="ECO:0000256" key="4">
    <source>
        <dbReference type="SAM" id="SignalP"/>
    </source>
</evidence>
<dbReference type="PANTHER" id="PTHR24276">
    <property type="entry name" value="POLYSERASE-RELATED"/>
    <property type="match status" value="1"/>
</dbReference>
<protein>
    <submittedName>
        <fullName evidence="6">Chymotrypsin</fullName>
    </submittedName>
</protein>
<proteinExistence type="inferred from homology"/>